<dbReference type="KEGG" id="wna:KA717_13910"/>
<reference evidence="3" key="1">
    <citation type="submission" date="2021-04" db="EMBL/GenBank/DDBJ databases">
        <title>Genome sequence of Woronichinia naegeliana from Washington state freshwater lake bloom.</title>
        <authorList>
            <person name="Dreher T.W."/>
        </authorList>
    </citation>
    <scope>NUCLEOTIDE SEQUENCE</scope>
    <source>
        <strain evidence="3">WA131</strain>
    </source>
</reference>
<feature type="transmembrane region" description="Helical" evidence="2">
    <location>
        <begin position="6"/>
        <end position="28"/>
    </location>
</feature>
<dbReference type="AlphaFoldDB" id="A0A977L112"/>
<dbReference type="InterPro" id="IPR003425">
    <property type="entry name" value="CCB3/YggT"/>
</dbReference>
<proteinExistence type="inferred from homology"/>
<evidence type="ECO:0000256" key="1">
    <source>
        <dbReference type="ARBA" id="ARBA00010894"/>
    </source>
</evidence>
<dbReference type="PANTHER" id="PTHR33219:SF14">
    <property type="entry name" value="PROTEIN COFACTOR ASSEMBLY OF COMPLEX C SUBUNIT B CCB3, CHLOROPLASTIC-RELATED"/>
    <property type="match status" value="1"/>
</dbReference>
<keyword evidence="2" id="KW-0812">Transmembrane</keyword>
<sequence length="100" mass="11100">MNPAQLAVNGLGIFLALMTVLFIFRIILTWYPQIELTKMPWRLVALPTEPLLIPVRKLIPPLGGVDIAPIIWVGIFTLLREILIGQQGILTLGLSFQATP</sequence>
<organism evidence="3">
    <name type="scientific">Woronichinia naegeliana WA131</name>
    <dbReference type="NCBI Taxonomy" id="2824559"/>
    <lineage>
        <taxon>Bacteria</taxon>
        <taxon>Bacillati</taxon>
        <taxon>Cyanobacteriota</taxon>
        <taxon>Cyanophyceae</taxon>
        <taxon>Synechococcales</taxon>
        <taxon>Coelosphaeriaceae</taxon>
        <taxon>Woronichinia</taxon>
    </lineage>
</organism>
<dbReference type="Proteomes" id="UP001065613">
    <property type="component" value="Chromosome"/>
</dbReference>
<dbReference type="PANTHER" id="PTHR33219">
    <property type="entry name" value="YLMG HOMOLOG PROTEIN 2, CHLOROPLASTIC"/>
    <property type="match status" value="1"/>
</dbReference>
<gene>
    <name evidence="3" type="ORF">KA717_13910</name>
</gene>
<keyword evidence="2" id="KW-0472">Membrane</keyword>
<name>A0A977L112_9CYAN</name>
<accession>A0A977L112</accession>
<comment type="similarity">
    <text evidence="1">Belongs to the YggT family.</text>
</comment>
<keyword evidence="2" id="KW-1133">Transmembrane helix</keyword>
<dbReference type="EMBL" id="CP073041">
    <property type="protein sequence ID" value="UXE63599.1"/>
    <property type="molecule type" value="Genomic_DNA"/>
</dbReference>
<protein>
    <submittedName>
        <fullName evidence="3">YggT family protein</fullName>
    </submittedName>
</protein>
<dbReference type="Pfam" id="PF02325">
    <property type="entry name" value="CCB3_YggT"/>
    <property type="match status" value="1"/>
</dbReference>
<evidence type="ECO:0000313" key="3">
    <source>
        <dbReference type="EMBL" id="UXE63599.1"/>
    </source>
</evidence>
<dbReference type="GO" id="GO:0016020">
    <property type="term" value="C:membrane"/>
    <property type="evidence" value="ECO:0007669"/>
    <property type="project" value="InterPro"/>
</dbReference>
<evidence type="ECO:0000256" key="2">
    <source>
        <dbReference type="SAM" id="Phobius"/>
    </source>
</evidence>